<dbReference type="Gene3D" id="3.40.50.150">
    <property type="entry name" value="Vaccinia Virus protein VP39"/>
    <property type="match status" value="1"/>
</dbReference>
<evidence type="ECO:0000313" key="2">
    <source>
        <dbReference type="EMBL" id="UUX48156.1"/>
    </source>
</evidence>
<keyword evidence="2" id="KW-0808">Transferase</keyword>
<proteinExistence type="predicted"/>
<reference evidence="2" key="1">
    <citation type="submission" date="2022-08" db="EMBL/GenBank/DDBJ databases">
        <title>Nisaea acidiphila sp. nov., isolated from a marine algal debris and emended description of the genus Nisaea Urios et al. 2008.</title>
        <authorList>
            <person name="Kwon K."/>
        </authorList>
    </citation>
    <scope>NUCLEOTIDE SEQUENCE</scope>
    <source>
        <strain evidence="2">MEBiC11861</strain>
    </source>
</reference>
<dbReference type="KEGG" id="naci:NUH88_12090"/>
<dbReference type="SUPFAM" id="SSF53335">
    <property type="entry name" value="S-adenosyl-L-methionine-dependent methyltransferases"/>
    <property type="match status" value="1"/>
</dbReference>
<dbReference type="Pfam" id="PF08241">
    <property type="entry name" value="Methyltransf_11"/>
    <property type="match status" value="1"/>
</dbReference>
<accession>A0A9J7AP82</accession>
<protein>
    <submittedName>
        <fullName evidence="2">Class I SAM-dependent methyltransferase</fullName>
    </submittedName>
</protein>
<dbReference type="EMBL" id="CP102480">
    <property type="protein sequence ID" value="UUX48156.1"/>
    <property type="molecule type" value="Genomic_DNA"/>
</dbReference>
<gene>
    <name evidence="2" type="ORF">NUH88_12090</name>
</gene>
<dbReference type="InterPro" id="IPR029063">
    <property type="entry name" value="SAM-dependent_MTases_sf"/>
</dbReference>
<dbReference type="AlphaFoldDB" id="A0A9J7AP82"/>
<name>A0A9J7AP82_9PROT</name>
<keyword evidence="2" id="KW-0489">Methyltransferase</keyword>
<dbReference type="GO" id="GO:0008757">
    <property type="term" value="F:S-adenosylmethionine-dependent methyltransferase activity"/>
    <property type="evidence" value="ECO:0007669"/>
    <property type="project" value="InterPro"/>
</dbReference>
<sequence>MFNDAVDLWDFYGTRVGQVARRMIRRRIRELWPNTRGETVLGLGYATPFLRPFRDEAERVIAIMPSQQGVLHWPRDGKGLVCLADEAELPLQDVSVDRVLLVHAVECTEQLRAMLQEVWRVLAGNGKVLVVVPNRRGIWARLDRTPFGHGHPYSPSQLSRLLKDNMFAPSLTAHALYMPPSNSPLLLRSAPAVEKLGERWFNRFSGVVLIEATKQIYARPKGRAVRIRQLLPIPGRRVPALNAAGSSRGVAFGYQGRTEK</sequence>
<keyword evidence="3" id="KW-1185">Reference proteome</keyword>
<organism evidence="2 3">
    <name type="scientific">Nisaea acidiphila</name>
    <dbReference type="NCBI Taxonomy" id="1862145"/>
    <lineage>
        <taxon>Bacteria</taxon>
        <taxon>Pseudomonadati</taxon>
        <taxon>Pseudomonadota</taxon>
        <taxon>Alphaproteobacteria</taxon>
        <taxon>Rhodospirillales</taxon>
        <taxon>Thalassobaculaceae</taxon>
        <taxon>Nisaea</taxon>
    </lineage>
</organism>
<evidence type="ECO:0000259" key="1">
    <source>
        <dbReference type="Pfam" id="PF08241"/>
    </source>
</evidence>
<dbReference type="GO" id="GO:0032259">
    <property type="term" value="P:methylation"/>
    <property type="evidence" value="ECO:0007669"/>
    <property type="project" value="UniProtKB-KW"/>
</dbReference>
<dbReference type="Proteomes" id="UP001060336">
    <property type="component" value="Chromosome"/>
</dbReference>
<feature type="domain" description="Methyltransferase type 11" evidence="1">
    <location>
        <begin position="49"/>
        <end position="129"/>
    </location>
</feature>
<dbReference type="RefSeq" id="WP_257766664.1">
    <property type="nucleotide sequence ID" value="NZ_CP102480.1"/>
</dbReference>
<dbReference type="InterPro" id="IPR013216">
    <property type="entry name" value="Methyltransf_11"/>
</dbReference>
<evidence type="ECO:0000313" key="3">
    <source>
        <dbReference type="Proteomes" id="UP001060336"/>
    </source>
</evidence>